<comment type="caution">
    <text evidence="1">The sequence shown here is derived from an EMBL/GenBank/DDBJ whole genome shotgun (WGS) entry which is preliminary data.</text>
</comment>
<evidence type="ECO:0000313" key="1">
    <source>
        <dbReference type="EMBL" id="GCB80925.1"/>
    </source>
</evidence>
<evidence type="ECO:0000313" key="2">
    <source>
        <dbReference type="Proteomes" id="UP000288216"/>
    </source>
</evidence>
<reference evidence="1 2" key="1">
    <citation type="journal article" date="2018" name="Nat. Ecol. Evol.">
        <title>Shark genomes provide insights into elasmobranch evolution and the origin of vertebrates.</title>
        <authorList>
            <person name="Hara Y"/>
            <person name="Yamaguchi K"/>
            <person name="Onimaru K"/>
            <person name="Kadota M"/>
            <person name="Koyanagi M"/>
            <person name="Keeley SD"/>
            <person name="Tatsumi K"/>
            <person name="Tanaka K"/>
            <person name="Motone F"/>
            <person name="Kageyama Y"/>
            <person name="Nozu R"/>
            <person name="Adachi N"/>
            <person name="Nishimura O"/>
            <person name="Nakagawa R"/>
            <person name="Tanegashima C"/>
            <person name="Kiyatake I"/>
            <person name="Matsumoto R"/>
            <person name="Murakumo K"/>
            <person name="Nishida K"/>
            <person name="Terakita A"/>
            <person name="Kuratani S"/>
            <person name="Sato K"/>
            <person name="Hyodo S Kuraku.S."/>
        </authorList>
    </citation>
    <scope>NUCLEOTIDE SEQUENCE [LARGE SCALE GENOMIC DNA]</scope>
</reference>
<keyword evidence="2" id="KW-1185">Reference proteome</keyword>
<sequence>CGPAGEELRSWEQLPGTALKGPRMCCLDVMKE</sequence>
<name>A0A401Q6C6_SCYTO</name>
<protein>
    <submittedName>
        <fullName evidence="1">Uncharacterized protein</fullName>
    </submittedName>
</protein>
<gene>
    <name evidence="1" type="ORF">scyTo_0021747</name>
</gene>
<organism evidence="1 2">
    <name type="scientific">Scyliorhinus torazame</name>
    <name type="common">Cloudy catshark</name>
    <name type="synonym">Catulus torazame</name>
    <dbReference type="NCBI Taxonomy" id="75743"/>
    <lineage>
        <taxon>Eukaryota</taxon>
        <taxon>Metazoa</taxon>
        <taxon>Chordata</taxon>
        <taxon>Craniata</taxon>
        <taxon>Vertebrata</taxon>
        <taxon>Chondrichthyes</taxon>
        <taxon>Elasmobranchii</taxon>
        <taxon>Galeomorphii</taxon>
        <taxon>Galeoidea</taxon>
        <taxon>Carcharhiniformes</taxon>
        <taxon>Scyliorhinidae</taxon>
        <taxon>Scyliorhinus</taxon>
    </lineage>
</organism>
<dbReference type="EMBL" id="BFAA01019905">
    <property type="protein sequence ID" value="GCB80925.1"/>
    <property type="molecule type" value="Genomic_DNA"/>
</dbReference>
<dbReference type="Proteomes" id="UP000288216">
    <property type="component" value="Unassembled WGS sequence"/>
</dbReference>
<feature type="non-terminal residue" evidence="1">
    <location>
        <position position="1"/>
    </location>
</feature>
<proteinExistence type="predicted"/>
<accession>A0A401Q6C6</accession>
<dbReference type="AlphaFoldDB" id="A0A401Q6C6"/>